<organism evidence="5 6">
    <name type="scientific">Littorina saxatilis</name>
    <dbReference type="NCBI Taxonomy" id="31220"/>
    <lineage>
        <taxon>Eukaryota</taxon>
        <taxon>Metazoa</taxon>
        <taxon>Spiralia</taxon>
        <taxon>Lophotrochozoa</taxon>
        <taxon>Mollusca</taxon>
        <taxon>Gastropoda</taxon>
        <taxon>Caenogastropoda</taxon>
        <taxon>Littorinimorpha</taxon>
        <taxon>Littorinoidea</taxon>
        <taxon>Littorinidae</taxon>
        <taxon>Littorina</taxon>
    </lineage>
</organism>
<evidence type="ECO:0000256" key="3">
    <source>
        <dbReference type="ARBA" id="ARBA00023288"/>
    </source>
</evidence>
<dbReference type="GO" id="GO:0005789">
    <property type="term" value="C:endoplasmic reticulum membrane"/>
    <property type="evidence" value="ECO:0007669"/>
    <property type="project" value="TreeGrafter"/>
</dbReference>
<evidence type="ECO:0000256" key="4">
    <source>
        <dbReference type="SAM" id="MobiDB-lite"/>
    </source>
</evidence>
<dbReference type="GO" id="GO:0010508">
    <property type="term" value="P:positive regulation of autophagy"/>
    <property type="evidence" value="ECO:0007669"/>
    <property type="project" value="TreeGrafter"/>
</dbReference>
<keyword evidence="2" id="KW-0564">Palmitate</keyword>
<feature type="region of interest" description="Disordered" evidence="4">
    <location>
        <begin position="1"/>
        <end position="78"/>
    </location>
</feature>
<keyword evidence="1" id="KW-0519">Myristate</keyword>
<dbReference type="GO" id="GO:1904293">
    <property type="term" value="P:negative regulation of ERAD pathway"/>
    <property type="evidence" value="ECO:0007669"/>
    <property type="project" value="TreeGrafter"/>
</dbReference>
<dbReference type="Pfam" id="PF15811">
    <property type="entry name" value="SVIP"/>
    <property type="match status" value="1"/>
</dbReference>
<evidence type="ECO:0000256" key="2">
    <source>
        <dbReference type="ARBA" id="ARBA00023139"/>
    </source>
</evidence>
<protein>
    <recommendedName>
        <fullName evidence="7">Small VCP/p97-interacting protein</fullName>
    </recommendedName>
</protein>
<dbReference type="AlphaFoldDB" id="A0AAN9BQX9"/>
<sequence length="78" mass="8871">MGICLPCLNSSSADYDQPTPETRRRQQAEAAERRQQEMDGRGVKDPEALKRKQRKKAELEKKADTQPNSGDGLRWQVS</sequence>
<dbReference type="PANTHER" id="PTHR35269:SF1">
    <property type="entry name" value="SMALL VCP_P97-INTERACTING PROTEIN"/>
    <property type="match status" value="1"/>
</dbReference>
<dbReference type="Proteomes" id="UP001374579">
    <property type="component" value="Unassembled WGS sequence"/>
</dbReference>
<evidence type="ECO:0008006" key="7">
    <source>
        <dbReference type="Google" id="ProtNLM"/>
    </source>
</evidence>
<evidence type="ECO:0000313" key="5">
    <source>
        <dbReference type="EMBL" id="KAK7108070.1"/>
    </source>
</evidence>
<accession>A0AAN9BQX9</accession>
<dbReference type="InterPro" id="IPR055366">
    <property type="entry name" value="SVIP_metazoa"/>
</dbReference>
<proteinExistence type="predicted"/>
<reference evidence="5 6" key="1">
    <citation type="submission" date="2024-02" db="EMBL/GenBank/DDBJ databases">
        <title>Chromosome-scale genome assembly of the rough periwinkle Littorina saxatilis.</title>
        <authorList>
            <person name="De Jode A."/>
            <person name="Faria R."/>
            <person name="Formenti G."/>
            <person name="Sims Y."/>
            <person name="Smith T.P."/>
            <person name="Tracey A."/>
            <person name="Wood J.M.D."/>
            <person name="Zagrodzka Z.B."/>
            <person name="Johannesson K."/>
            <person name="Butlin R.K."/>
            <person name="Leder E.H."/>
        </authorList>
    </citation>
    <scope>NUCLEOTIDE SEQUENCE [LARGE SCALE GENOMIC DNA]</scope>
    <source>
        <strain evidence="5">Snail1</strain>
        <tissue evidence="5">Muscle</tissue>
    </source>
</reference>
<name>A0AAN9BQX9_9CAEN</name>
<dbReference type="InterPro" id="IPR031632">
    <property type="entry name" value="SVIP"/>
</dbReference>
<dbReference type="EMBL" id="JBAMIC010000004">
    <property type="protein sequence ID" value="KAK7108070.1"/>
    <property type="molecule type" value="Genomic_DNA"/>
</dbReference>
<gene>
    <name evidence="5" type="ORF">V1264_015871</name>
</gene>
<dbReference type="GO" id="GO:1904153">
    <property type="term" value="P:negative regulation of retrograde protein transport, ER to cytosol"/>
    <property type="evidence" value="ECO:0007669"/>
    <property type="project" value="TreeGrafter"/>
</dbReference>
<keyword evidence="6" id="KW-1185">Reference proteome</keyword>
<dbReference type="PANTHER" id="PTHR35269">
    <property type="entry name" value="SMALL VCP/P97-INTERACTING PROTEIN"/>
    <property type="match status" value="1"/>
</dbReference>
<comment type="caution">
    <text evidence="5">The sequence shown here is derived from an EMBL/GenBank/DDBJ whole genome shotgun (WGS) entry which is preliminary data.</text>
</comment>
<feature type="compositionally biased region" description="Basic and acidic residues" evidence="4">
    <location>
        <begin position="21"/>
        <end position="64"/>
    </location>
</feature>
<keyword evidence="3" id="KW-0449">Lipoprotein</keyword>
<evidence type="ECO:0000256" key="1">
    <source>
        <dbReference type="ARBA" id="ARBA00022707"/>
    </source>
</evidence>
<dbReference type="GO" id="GO:1904240">
    <property type="term" value="P:negative regulation of VCP-NPL4-UFD1 AAA ATPase complex assembly"/>
    <property type="evidence" value="ECO:0007669"/>
    <property type="project" value="TreeGrafter"/>
</dbReference>
<evidence type="ECO:0000313" key="6">
    <source>
        <dbReference type="Proteomes" id="UP001374579"/>
    </source>
</evidence>